<name>A0AAV7IS40_COTGL</name>
<gene>
    <name evidence="2" type="ORF">KQX54_010899</name>
</gene>
<evidence type="ECO:0000313" key="3">
    <source>
        <dbReference type="Proteomes" id="UP000826195"/>
    </source>
</evidence>
<proteinExistence type="predicted"/>
<comment type="caution">
    <text evidence="2">The sequence shown here is derived from an EMBL/GenBank/DDBJ whole genome shotgun (WGS) entry which is preliminary data.</text>
</comment>
<accession>A0AAV7IS40</accession>
<dbReference type="EMBL" id="JAHXZJ010000001">
    <property type="protein sequence ID" value="KAH0567588.1"/>
    <property type="molecule type" value="Genomic_DNA"/>
</dbReference>
<reference evidence="2 3" key="1">
    <citation type="journal article" date="2021" name="J. Hered.">
        <title>A chromosome-level genome assembly of the parasitoid wasp, Cotesia glomerata (Hymenoptera: Braconidae).</title>
        <authorList>
            <person name="Pinto B.J."/>
            <person name="Weis J.J."/>
            <person name="Gamble T."/>
            <person name="Ode P.J."/>
            <person name="Paul R."/>
            <person name="Zaspel J.M."/>
        </authorList>
    </citation>
    <scope>NUCLEOTIDE SEQUENCE [LARGE SCALE GENOMIC DNA]</scope>
    <source>
        <strain evidence="2">CgM1</strain>
    </source>
</reference>
<dbReference type="Proteomes" id="UP000826195">
    <property type="component" value="Unassembled WGS sequence"/>
</dbReference>
<keyword evidence="1" id="KW-1133">Transmembrane helix</keyword>
<feature type="transmembrane region" description="Helical" evidence="1">
    <location>
        <begin position="57"/>
        <end position="78"/>
    </location>
</feature>
<dbReference type="AlphaFoldDB" id="A0AAV7IS40"/>
<keyword evidence="3" id="KW-1185">Reference proteome</keyword>
<keyword evidence="1" id="KW-0812">Transmembrane</keyword>
<sequence length="101" mass="11449">MLNSGLNSSRKEFTRGNIRGEYREQRQYERPGVSIRVSLACGISYEGTRYDRFAGSWLLVAGCWAQLLHLFLLLLRLVPGPWSLVKLHTSSAPPDHPVTHL</sequence>
<evidence type="ECO:0000256" key="1">
    <source>
        <dbReference type="SAM" id="Phobius"/>
    </source>
</evidence>
<organism evidence="2 3">
    <name type="scientific">Cotesia glomerata</name>
    <name type="common">Lepidopteran parasitic wasp</name>
    <name type="synonym">Apanteles glomeratus</name>
    <dbReference type="NCBI Taxonomy" id="32391"/>
    <lineage>
        <taxon>Eukaryota</taxon>
        <taxon>Metazoa</taxon>
        <taxon>Ecdysozoa</taxon>
        <taxon>Arthropoda</taxon>
        <taxon>Hexapoda</taxon>
        <taxon>Insecta</taxon>
        <taxon>Pterygota</taxon>
        <taxon>Neoptera</taxon>
        <taxon>Endopterygota</taxon>
        <taxon>Hymenoptera</taxon>
        <taxon>Apocrita</taxon>
        <taxon>Ichneumonoidea</taxon>
        <taxon>Braconidae</taxon>
        <taxon>Microgastrinae</taxon>
        <taxon>Cotesia</taxon>
    </lineage>
</organism>
<protein>
    <submittedName>
        <fullName evidence="2">Uncharacterized protein</fullName>
    </submittedName>
</protein>
<evidence type="ECO:0000313" key="2">
    <source>
        <dbReference type="EMBL" id="KAH0567588.1"/>
    </source>
</evidence>
<keyword evidence="1" id="KW-0472">Membrane</keyword>